<proteinExistence type="predicted"/>
<keyword evidence="2" id="KW-0732">Signal</keyword>
<feature type="region of interest" description="Disordered" evidence="1">
    <location>
        <begin position="339"/>
        <end position="362"/>
    </location>
</feature>
<accession>A0A8T2NAA9</accession>
<dbReference type="Proteomes" id="UP000824540">
    <property type="component" value="Unassembled WGS sequence"/>
</dbReference>
<gene>
    <name evidence="3" type="ORF">JZ751_007445</name>
</gene>
<protein>
    <submittedName>
        <fullName evidence="3">Uncharacterized protein</fullName>
    </submittedName>
</protein>
<keyword evidence="4" id="KW-1185">Reference proteome</keyword>
<feature type="region of interest" description="Disordered" evidence="1">
    <location>
        <begin position="109"/>
        <end position="128"/>
    </location>
</feature>
<dbReference type="EMBL" id="JAFBMS010000144">
    <property type="protein sequence ID" value="KAG9334622.1"/>
    <property type="molecule type" value="Genomic_DNA"/>
</dbReference>
<evidence type="ECO:0000256" key="2">
    <source>
        <dbReference type="SAM" id="SignalP"/>
    </source>
</evidence>
<feature type="chain" id="PRO_5035871265" evidence="2">
    <location>
        <begin position="24"/>
        <end position="382"/>
    </location>
</feature>
<organism evidence="3 4">
    <name type="scientific">Albula glossodonta</name>
    <name type="common">roundjaw bonefish</name>
    <dbReference type="NCBI Taxonomy" id="121402"/>
    <lineage>
        <taxon>Eukaryota</taxon>
        <taxon>Metazoa</taxon>
        <taxon>Chordata</taxon>
        <taxon>Craniata</taxon>
        <taxon>Vertebrata</taxon>
        <taxon>Euteleostomi</taxon>
        <taxon>Actinopterygii</taxon>
        <taxon>Neopterygii</taxon>
        <taxon>Teleostei</taxon>
        <taxon>Albuliformes</taxon>
        <taxon>Albulidae</taxon>
        <taxon>Albula</taxon>
    </lineage>
</organism>
<reference evidence="3" key="1">
    <citation type="thesis" date="2021" institute="BYU ScholarsArchive" country="Provo, UT, USA">
        <title>Applications of and Algorithms for Genome Assembly and Genomic Analyses with an Emphasis on Marine Teleosts.</title>
        <authorList>
            <person name="Pickett B.D."/>
        </authorList>
    </citation>
    <scope>NUCLEOTIDE SEQUENCE</scope>
    <source>
        <strain evidence="3">HI-2016</strain>
    </source>
</reference>
<evidence type="ECO:0000313" key="4">
    <source>
        <dbReference type="Proteomes" id="UP000824540"/>
    </source>
</evidence>
<evidence type="ECO:0000256" key="1">
    <source>
        <dbReference type="SAM" id="MobiDB-lite"/>
    </source>
</evidence>
<evidence type="ECO:0000313" key="3">
    <source>
        <dbReference type="EMBL" id="KAG9334622.1"/>
    </source>
</evidence>
<dbReference type="AlphaFoldDB" id="A0A8T2NAA9"/>
<feature type="signal peptide" evidence="2">
    <location>
        <begin position="1"/>
        <end position="23"/>
    </location>
</feature>
<sequence length="382" mass="41099">MDLSMSLRLILSLWELGPLPALSLCPFVPWDDDPDHSALPEQHPLNSSRVHSRPFLERTWLVAKDTIWVRETGILTGREWEYLARISETDGRSGGRATFMAASSFITSSTSSRSSSSSSSSSASPSASCGSAFLSLSGRKGSMVMDSVPLMSQRQYGHVCPSDFWVDEVAHLPAGEAGLTEQVSTGLDPRVLVPLCTDLTELERASHLTVQLILLLGTDRRQGALPGMASRGNKSQTKPHPPALPEALDECLVQRGVLGDGLDDGAVSCHMTDGPLPHEVPDVDPEVEALISPGDVPPAAPPVRLPHLRQQGSGLGHQLRQWRYSFSSLFSVFSRSRRSALPRGCDPTGREDLGNEGQGLRPAPPLVPFPAIAIASVDLELV</sequence>
<comment type="caution">
    <text evidence="3">The sequence shown here is derived from an EMBL/GenBank/DDBJ whole genome shotgun (WGS) entry which is preliminary data.</text>
</comment>
<name>A0A8T2NAA9_9TELE</name>